<dbReference type="OrthoDB" id="9814490at2"/>
<dbReference type="PANTHER" id="PTHR23416:SF23">
    <property type="entry name" value="ACETYLTRANSFERASE C18B11.09C-RELATED"/>
    <property type="match status" value="1"/>
</dbReference>
<proteinExistence type="inferred from homology"/>
<sequence length="182" mass="20223">MKTDLSTFTGEGSPGITAKLKYLVWLLFSNVFFLTNIPYPNVIKVNILRFFGAKIGHHVVIKPWVKIKFPWKLVLGNYVWLGEEAWLDNLSEIRIGNHVCISQGALLITGNHDYKKSSFDLFTQGIDIEDGVWVGAKSIVSGGVKLKSHSVLTVGSFTSKDLASYTINQGNPAQVVKQREIS</sequence>
<evidence type="ECO:0000313" key="4">
    <source>
        <dbReference type="EMBL" id="AWL09267.1"/>
    </source>
</evidence>
<evidence type="ECO:0000256" key="2">
    <source>
        <dbReference type="ARBA" id="ARBA00022679"/>
    </source>
</evidence>
<name>A0A2S2DWW3_9BACT</name>
<dbReference type="AlphaFoldDB" id="A0A2S2DWW3"/>
<dbReference type="NCBIfam" id="NF007797">
    <property type="entry name" value="PRK10502.1"/>
    <property type="match status" value="1"/>
</dbReference>
<dbReference type="InterPro" id="IPR051159">
    <property type="entry name" value="Hexapeptide_acetyltransf"/>
</dbReference>
<keyword evidence="2 4" id="KW-0808">Transferase</keyword>
<evidence type="ECO:0000313" key="5">
    <source>
        <dbReference type="Proteomes" id="UP000245468"/>
    </source>
</evidence>
<dbReference type="Gene3D" id="2.160.10.10">
    <property type="entry name" value="Hexapeptide repeat proteins"/>
    <property type="match status" value="1"/>
</dbReference>
<reference evidence="5" key="1">
    <citation type="submission" date="2018-05" db="EMBL/GenBank/DDBJ databases">
        <title>Pseudarcicella sp. HME7025 Genome sequencing and assembly.</title>
        <authorList>
            <person name="Kim H."/>
            <person name="Kang H."/>
            <person name="Joh K."/>
        </authorList>
    </citation>
    <scope>NUCLEOTIDE SEQUENCE [LARGE SCALE GENOMIC DNA]</scope>
    <source>
        <strain evidence="5">HME7025</strain>
    </source>
</reference>
<organism evidence="4 5">
    <name type="scientific">Aquirufa nivalisilvae</name>
    <dbReference type="NCBI Taxonomy" id="2516557"/>
    <lineage>
        <taxon>Bacteria</taxon>
        <taxon>Pseudomonadati</taxon>
        <taxon>Bacteroidota</taxon>
        <taxon>Cytophagia</taxon>
        <taxon>Cytophagales</taxon>
        <taxon>Flectobacillaceae</taxon>
        <taxon>Aquirufa</taxon>
    </lineage>
</organism>
<dbReference type="RefSeq" id="WP_109322964.1">
    <property type="nucleotide sequence ID" value="NZ_CP029346.1"/>
</dbReference>
<accession>A0A2S2DWW3</accession>
<keyword evidence="3" id="KW-0812">Transmembrane</keyword>
<dbReference type="SUPFAM" id="SSF51161">
    <property type="entry name" value="Trimeric LpxA-like enzymes"/>
    <property type="match status" value="1"/>
</dbReference>
<keyword evidence="4" id="KW-0012">Acyltransferase</keyword>
<feature type="transmembrane region" description="Helical" evidence="3">
    <location>
        <begin position="20"/>
        <end position="39"/>
    </location>
</feature>
<dbReference type="GO" id="GO:0008374">
    <property type="term" value="F:O-acyltransferase activity"/>
    <property type="evidence" value="ECO:0007669"/>
    <property type="project" value="TreeGrafter"/>
</dbReference>
<keyword evidence="3" id="KW-1133">Transmembrane helix</keyword>
<protein>
    <submittedName>
        <fullName evidence="4">Colanic acid biosynthesis acetyltransferase WcaF</fullName>
        <ecNumber evidence="4">2.3.1.-</ecNumber>
    </submittedName>
</protein>
<evidence type="ECO:0000256" key="1">
    <source>
        <dbReference type="ARBA" id="ARBA00007274"/>
    </source>
</evidence>
<dbReference type="EC" id="2.3.1.-" evidence="4"/>
<comment type="similarity">
    <text evidence="1">Belongs to the transferase hexapeptide repeat family.</text>
</comment>
<keyword evidence="3" id="KW-0472">Membrane</keyword>
<dbReference type="PANTHER" id="PTHR23416">
    <property type="entry name" value="SIALIC ACID SYNTHASE-RELATED"/>
    <property type="match status" value="1"/>
</dbReference>
<dbReference type="GO" id="GO:0005829">
    <property type="term" value="C:cytosol"/>
    <property type="evidence" value="ECO:0007669"/>
    <property type="project" value="TreeGrafter"/>
</dbReference>
<dbReference type="Proteomes" id="UP000245468">
    <property type="component" value="Chromosome"/>
</dbReference>
<evidence type="ECO:0000256" key="3">
    <source>
        <dbReference type="SAM" id="Phobius"/>
    </source>
</evidence>
<dbReference type="EMBL" id="CP029346">
    <property type="protein sequence ID" value="AWL09267.1"/>
    <property type="molecule type" value="Genomic_DNA"/>
</dbReference>
<keyword evidence="5" id="KW-1185">Reference proteome</keyword>
<dbReference type="KEGG" id="psez:HME7025_01410"/>
<gene>
    <name evidence="4" type="primary">wcaF</name>
    <name evidence="4" type="ORF">HME7025_01410</name>
</gene>
<dbReference type="InterPro" id="IPR011004">
    <property type="entry name" value="Trimer_LpxA-like_sf"/>
</dbReference>
<dbReference type="CDD" id="cd05825">
    <property type="entry name" value="LbH_wcaF_like"/>
    <property type="match status" value="1"/>
</dbReference>